<sequence length="119" mass="12839">MSLGNPLSRLLHGVRAYPSWPRVQTETALRRSGLEPQRPKLQVKKTSILAELSTTRREVTSLTVSSWWVSPRAAAGQDGATTRWNGGCRCVGQKLVLGDRGEAATGMASSAMCTGGQER</sequence>
<protein>
    <submittedName>
        <fullName evidence="1">Uncharacterized protein</fullName>
    </submittedName>
</protein>
<dbReference type="Gramene" id="TuG1812G0200005432.01.T01">
    <property type="protein sequence ID" value="TuG1812G0200005432.01.T01"/>
    <property type="gene ID" value="TuG1812G0200005432.01"/>
</dbReference>
<dbReference type="Proteomes" id="UP000015106">
    <property type="component" value="Chromosome 3"/>
</dbReference>
<evidence type="ECO:0000313" key="1">
    <source>
        <dbReference type="EnsemblPlants" id="TuG1812G0200005432.01.T01"/>
    </source>
</evidence>
<dbReference type="EnsemblPlants" id="TuG1812G0200005432.01.T01">
    <property type="protein sequence ID" value="TuG1812G0200005432.01.T01"/>
    <property type="gene ID" value="TuG1812G0200005432.01"/>
</dbReference>
<keyword evidence="2" id="KW-1185">Reference proteome</keyword>
<reference evidence="2" key="1">
    <citation type="journal article" date="2013" name="Nature">
        <title>Draft genome of the wheat A-genome progenitor Triticum urartu.</title>
        <authorList>
            <person name="Ling H.Q."/>
            <person name="Zhao S."/>
            <person name="Liu D."/>
            <person name="Wang J."/>
            <person name="Sun H."/>
            <person name="Zhang C."/>
            <person name="Fan H."/>
            <person name="Li D."/>
            <person name="Dong L."/>
            <person name="Tao Y."/>
            <person name="Gao C."/>
            <person name="Wu H."/>
            <person name="Li Y."/>
            <person name="Cui Y."/>
            <person name="Guo X."/>
            <person name="Zheng S."/>
            <person name="Wang B."/>
            <person name="Yu K."/>
            <person name="Liang Q."/>
            <person name="Yang W."/>
            <person name="Lou X."/>
            <person name="Chen J."/>
            <person name="Feng M."/>
            <person name="Jian J."/>
            <person name="Zhang X."/>
            <person name="Luo G."/>
            <person name="Jiang Y."/>
            <person name="Liu J."/>
            <person name="Wang Z."/>
            <person name="Sha Y."/>
            <person name="Zhang B."/>
            <person name="Wu H."/>
            <person name="Tang D."/>
            <person name="Shen Q."/>
            <person name="Xue P."/>
            <person name="Zou S."/>
            <person name="Wang X."/>
            <person name="Liu X."/>
            <person name="Wang F."/>
            <person name="Yang Y."/>
            <person name="An X."/>
            <person name="Dong Z."/>
            <person name="Zhang K."/>
            <person name="Zhang X."/>
            <person name="Luo M.C."/>
            <person name="Dvorak J."/>
            <person name="Tong Y."/>
            <person name="Wang J."/>
            <person name="Yang H."/>
            <person name="Li Z."/>
            <person name="Wang D."/>
            <person name="Zhang A."/>
            <person name="Wang J."/>
        </authorList>
    </citation>
    <scope>NUCLEOTIDE SEQUENCE</scope>
    <source>
        <strain evidence="2">cv. G1812</strain>
    </source>
</reference>
<accession>A0A8R7PJV0</accession>
<reference evidence="1" key="3">
    <citation type="submission" date="2022-06" db="UniProtKB">
        <authorList>
            <consortium name="EnsemblPlants"/>
        </authorList>
    </citation>
    <scope>IDENTIFICATION</scope>
</reference>
<reference evidence="1" key="2">
    <citation type="submission" date="2018-03" db="EMBL/GenBank/DDBJ databases">
        <title>The Triticum urartu genome reveals the dynamic nature of wheat genome evolution.</title>
        <authorList>
            <person name="Ling H."/>
            <person name="Ma B."/>
            <person name="Shi X."/>
            <person name="Liu H."/>
            <person name="Dong L."/>
            <person name="Sun H."/>
            <person name="Cao Y."/>
            <person name="Gao Q."/>
            <person name="Zheng S."/>
            <person name="Li Y."/>
            <person name="Yu Y."/>
            <person name="Du H."/>
            <person name="Qi M."/>
            <person name="Li Y."/>
            <person name="Yu H."/>
            <person name="Cui Y."/>
            <person name="Wang N."/>
            <person name="Chen C."/>
            <person name="Wu H."/>
            <person name="Zhao Y."/>
            <person name="Zhang J."/>
            <person name="Li Y."/>
            <person name="Zhou W."/>
            <person name="Zhang B."/>
            <person name="Hu W."/>
            <person name="Eijk M."/>
            <person name="Tang J."/>
            <person name="Witsenboer H."/>
            <person name="Zhao S."/>
            <person name="Li Z."/>
            <person name="Zhang A."/>
            <person name="Wang D."/>
            <person name="Liang C."/>
        </authorList>
    </citation>
    <scope>NUCLEOTIDE SEQUENCE [LARGE SCALE GENOMIC DNA]</scope>
    <source>
        <strain evidence="1">cv. G1812</strain>
    </source>
</reference>
<name>A0A8R7PJV0_TRIUA</name>
<proteinExistence type="predicted"/>
<dbReference type="AlphaFoldDB" id="A0A8R7PJV0"/>
<evidence type="ECO:0000313" key="2">
    <source>
        <dbReference type="Proteomes" id="UP000015106"/>
    </source>
</evidence>
<organism evidence="1 2">
    <name type="scientific">Triticum urartu</name>
    <name type="common">Red wild einkorn</name>
    <name type="synonym">Crithodium urartu</name>
    <dbReference type="NCBI Taxonomy" id="4572"/>
    <lineage>
        <taxon>Eukaryota</taxon>
        <taxon>Viridiplantae</taxon>
        <taxon>Streptophyta</taxon>
        <taxon>Embryophyta</taxon>
        <taxon>Tracheophyta</taxon>
        <taxon>Spermatophyta</taxon>
        <taxon>Magnoliopsida</taxon>
        <taxon>Liliopsida</taxon>
        <taxon>Poales</taxon>
        <taxon>Poaceae</taxon>
        <taxon>BOP clade</taxon>
        <taxon>Pooideae</taxon>
        <taxon>Triticodae</taxon>
        <taxon>Triticeae</taxon>
        <taxon>Triticinae</taxon>
        <taxon>Triticum</taxon>
    </lineage>
</organism>